<dbReference type="Proteomes" id="UP000242367">
    <property type="component" value="Unassembled WGS sequence"/>
</dbReference>
<keyword evidence="4" id="KW-1185">Reference proteome</keyword>
<dbReference type="Pfam" id="PF07510">
    <property type="entry name" value="GmrSD_C"/>
    <property type="match status" value="1"/>
</dbReference>
<protein>
    <recommendedName>
        <fullName evidence="2">GmrSD restriction endonucleases C-terminal domain-containing protein</fullName>
    </recommendedName>
</protein>
<dbReference type="PROSITE" id="PS51257">
    <property type="entry name" value="PROKAR_LIPOPROTEIN"/>
    <property type="match status" value="1"/>
</dbReference>
<organism evidence="3 4">
    <name type="scientific">Actinomadura rubteroloni</name>
    <dbReference type="NCBI Taxonomy" id="1926885"/>
    <lineage>
        <taxon>Bacteria</taxon>
        <taxon>Bacillati</taxon>
        <taxon>Actinomycetota</taxon>
        <taxon>Actinomycetes</taxon>
        <taxon>Streptosporangiales</taxon>
        <taxon>Thermomonosporaceae</taxon>
        <taxon>Actinomadura</taxon>
    </lineage>
</organism>
<evidence type="ECO:0000313" key="4">
    <source>
        <dbReference type="Proteomes" id="UP000242367"/>
    </source>
</evidence>
<accession>A0A2P4UK15</accession>
<dbReference type="InterPro" id="IPR011089">
    <property type="entry name" value="GmrSD_C"/>
</dbReference>
<dbReference type="RefSeq" id="WP_103564353.1">
    <property type="nucleotide sequence ID" value="NZ_MTBP01000002.1"/>
</dbReference>
<feature type="region of interest" description="Disordered" evidence="1">
    <location>
        <begin position="23"/>
        <end position="55"/>
    </location>
</feature>
<evidence type="ECO:0000256" key="1">
    <source>
        <dbReference type="SAM" id="MobiDB-lite"/>
    </source>
</evidence>
<reference evidence="3 4" key="1">
    <citation type="journal article" date="2017" name="Chemistry">
        <title>Isolation, Biosynthesis and Chemical Modifications of Rubterolones A-F: Rare Tropolone Alkaloids from Actinomadura sp. 5-2.</title>
        <authorList>
            <person name="Guo H."/>
            <person name="Benndorf R."/>
            <person name="Leichnitz D."/>
            <person name="Klassen J.L."/>
            <person name="Vollmers J."/>
            <person name="Gorls H."/>
            <person name="Steinacker M."/>
            <person name="Weigel C."/>
            <person name="Dahse H.M."/>
            <person name="Kaster A.K."/>
            <person name="de Beer Z.W."/>
            <person name="Poulsen M."/>
            <person name="Beemelmanns C."/>
        </authorList>
    </citation>
    <scope>NUCLEOTIDE SEQUENCE [LARGE SCALE GENOMIC DNA]</scope>
    <source>
        <strain evidence="3 4">5-2</strain>
    </source>
</reference>
<gene>
    <name evidence="3" type="ORF">BTM25_39930</name>
</gene>
<sequence>MATETLKRGTIAAVAAVTALAAGCTNSSDTGEPKARGGTPSASSDWTPPKDRVTDAKAKLKGLKIQQQGAHDGYSRAKFGIRWKDTDHNGCDQRNDVLARDLTNIKRDGSCKVQSGRLKDPYSGRTIEFTKAKASEVQIDHVYPLALAWRMGASGWPADRRQEYANDPSNLLAVWGPPNRDKSDKGPGEWKPQQAYQCMYGVKYVGIADKYRLPVTQADHDALQGFLDHC</sequence>
<comment type="caution">
    <text evidence="3">The sequence shown here is derived from an EMBL/GenBank/DDBJ whole genome shotgun (WGS) entry which is preliminary data.</text>
</comment>
<evidence type="ECO:0000313" key="3">
    <source>
        <dbReference type="EMBL" id="POM25349.1"/>
    </source>
</evidence>
<dbReference type="PANTHER" id="PTHR24094:SF15">
    <property type="entry name" value="AMP-DEPENDENT SYNTHETASE_LIGASE DOMAIN-CONTAINING PROTEIN-RELATED"/>
    <property type="match status" value="1"/>
</dbReference>
<feature type="domain" description="GmrSD restriction endonucleases C-terminal" evidence="2">
    <location>
        <begin position="93"/>
        <end position="223"/>
    </location>
</feature>
<evidence type="ECO:0000259" key="2">
    <source>
        <dbReference type="Pfam" id="PF07510"/>
    </source>
</evidence>
<proteinExistence type="predicted"/>
<dbReference type="AlphaFoldDB" id="A0A2P4UK15"/>
<dbReference type="PANTHER" id="PTHR24094">
    <property type="entry name" value="SECRETED PROTEIN"/>
    <property type="match status" value="1"/>
</dbReference>
<dbReference type="EMBL" id="MTBP01000002">
    <property type="protein sequence ID" value="POM25349.1"/>
    <property type="molecule type" value="Genomic_DNA"/>
</dbReference>
<name>A0A2P4UK15_9ACTN</name>